<keyword evidence="5" id="KW-0443">Lipid metabolism</keyword>
<evidence type="ECO:0000313" key="9">
    <source>
        <dbReference type="EMBL" id="OSS53907.1"/>
    </source>
</evidence>
<keyword evidence="2 8" id="KW-0812">Transmembrane</keyword>
<evidence type="ECO:0000256" key="1">
    <source>
        <dbReference type="ARBA" id="ARBA00004477"/>
    </source>
</evidence>
<keyword evidence="4 8" id="KW-1133">Transmembrane helix</keyword>
<feature type="compositionally biased region" description="Basic residues" evidence="7">
    <location>
        <begin position="442"/>
        <end position="454"/>
    </location>
</feature>
<keyword evidence="3" id="KW-0256">Endoplasmic reticulum</keyword>
<dbReference type="Proteomes" id="UP000193240">
    <property type="component" value="Unassembled WGS sequence"/>
</dbReference>
<dbReference type="GO" id="GO:0006629">
    <property type="term" value="P:lipid metabolic process"/>
    <property type="evidence" value="ECO:0007669"/>
    <property type="project" value="UniProtKB-KW"/>
</dbReference>
<gene>
    <name evidence="9" type="ORF">B5807_00592</name>
</gene>
<feature type="compositionally biased region" description="Basic and acidic residues" evidence="7">
    <location>
        <begin position="432"/>
        <end position="441"/>
    </location>
</feature>
<dbReference type="CDD" id="cd23995">
    <property type="entry name" value="Seipin_BSCL2_like"/>
    <property type="match status" value="1"/>
</dbReference>
<evidence type="ECO:0000313" key="10">
    <source>
        <dbReference type="Proteomes" id="UP000193240"/>
    </source>
</evidence>
<feature type="compositionally biased region" description="Basic and acidic residues" evidence="7">
    <location>
        <begin position="376"/>
        <end position="395"/>
    </location>
</feature>
<organism evidence="9 10">
    <name type="scientific">Epicoccum nigrum</name>
    <name type="common">Soil fungus</name>
    <name type="synonym">Epicoccum purpurascens</name>
    <dbReference type="NCBI Taxonomy" id="105696"/>
    <lineage>
        <taxon>Eukaryota</taxon>
        <taxon>Fungi</taxon>
        <taxon>Dikarya</taxon>
        <taxon>Ascomycota</taxon>
        <taxon>Pezizomycotina</taxon>
        <taxon>Dothideomycetes</taxon>
        <taxon>Pleosporomycetidae</taxon>
        <taxon>Pleosporales</taxon>
        <taxon>Pleosporineae</taxon>
        <taxon>Didymellaceae</taxon>
        <taxon>Epicoccum</taxon>
    </lineage>
</organism>
<reference evidence="9 10" key="1">
    <citation type="journal article" date="2017" name="Genome Announc.">
        <title>Genome sequence of the saprophytic ascomycete Epicoccum nigrum ICMP 19927 strain isolated from New Zealand.</title>
        <authorList>
            <person name="Fokin M."/>
            <person name="Fleetwood D."/>
            <person name="Weir B.S."/>
            <person name="Villas-Boas S.G."/>
        </authorList>
    </citation>
    <scope>NUCLEOTIDE SEQUENCE [LARGE SCALE GENOMIC DNA]</scope>
    <source>
        <strain evidence="9 10">ICMP 19927</strain>
    </source>
</reference>
<dbReference type="PANTHER" id="PTHR21212">
    <property type="entry name" value="BERNARDINELLI-SEIP CONGENITAL LIPODYSTROPHY 2 HOMOLOG BSCL2 PROTEIN"/>
    <property type="match status" value="1"/>
</dbReference>
<feature type="transmembrane region" description="Helical" evidence="8">
    <location>
        <begin position="47"/>
        <end position="69"/>
    </location>
</feature>
<name>A0A1Y2MEJ2_EPING</name>
<dbReference type="EMBL" id="KZ107838">
    <property type="protein sequence ID" value="OSS53907.1"/>
    <property type="molecule type" value="Genomic_DNA"/>
</dbReference>
<evidence type="ECO:0000256" key="5">
    <source>
        <dbReference type="ARBA" id="ARBA00023098"/>
    </source>
</evidence>
<feature type="region of interest" description="Disordered" evidence="7">
    <location>
        <begin position="171"/>
        <end position="191"/>
    </location>
</feature>
<dbReference type="InParanoid" id="A0A1Y2MEJ2"/>
<dbReference type="GO" id="GO:0140042">
    <property type="term" value="P:lipid droplet formation"/>
    <property type="evidence" value="ECO:0007669"/>
    <property type="project" value="UniProtKB-ARBA"/>
</dbReference>
<dbReference type="GO" id="GO:0005789">
    <property type="term" value="C:endoplasmic reticulum membrane"/>
    <property type="evidence" value="ECO:0007669"/>
    <property type="project" value="UniProtKB-SubCell"/>
</dbReference>
<evidence type="ECO:0000256" key="4">
    <source>
        <dbReference type="ARBA" id="ARBA00022989"/>
    </source>
</evidence>
<keyword evidence="6 8" id="KW-0472">Membrane</keyword>
<dbReference type="STRING" id="105696.A0A1Y2MEJ2"/>
<feature type="region of interest" description="Disordered" evidence="7">
    <location>
        <begin position="322"/>
        <end position="454"/>
    </location>
</feature>
<dbReference type="AlphaFoldDB" id="A0A1Y2MEJ2"/>
<proteinExistence type="predicted"/>
<evidence type="ECO:0000256" key="3">
    <source>
        <dbReference type="ARBA" id="ARBA00022824"/>
    </source>
</evidence>
<evidence type="ECO:0008006" key="11">
    <source>
        <dbReference type="Google" id="ProtNLM"/>
    </source>
</evidence>
<dbReference type="Pfam" id="PF06775">
    <property type="entry name" value="Seipin"/>
    <property type="match status" value="1"/>
</dbReference>
<accession>A0A1Y2MEJ2</accession>
<protein>
    <recommendedName>
        <fullName evidence="11">Seipin</fullName>
    </recommendedName>
</protein>
<feature type="compositionally biased region" description="Acidic residues" evidence="7">
    <location>
        <begin position="396"/>
        <end position="406"/>
    </location>
</feature>
<evidence type="ECO:0000256" key="2">
    <source>
        <dbReference type="ARBA" id="ARBA00022692"/>
    </source>
</evidence>
<comment type="subcellular location">
    <subcellularLocation>
        <location evidence="1">Endoplasmic reticulum membrane</location>
        <topology evidence="1">Multi-pass membrane protein</topology>
    </subcellularLocation>
</comment>
<keyword evidence="10" id="KW-1185">Reference proteome</keyword>
<evidence type="ECO:0000256" key="8">
    <source>
        <dbReference type="SAM" id="Phobius"/>
    </source>
</evidence>
<feature type="compositionally biased region" description="Basic and acidic residues" evidence="7">
    <location>
        <begin position="328"/>
        <end position="357"/>
    </location>
</feature>
<sequence length="454" mass="50570">MEVSTKDEYRDEEEEERSLVQTTTNALLFPVRVATSPPLLRTYLGTLLLLIASTVLFAFAVIAYTSFYYSYVPIRGISVPVYLQFDHGTTPTVFLDSDPRSTLAQGGKKWPHAVTGVQGLVTRQKYDVSVELTVPRSRRNLRAGNWMLDLSLRSHPSSVMASLLGWDEDEDKEPLVSTPDGGANTSPPVVASRPNVLAHSRRPAILTYRSWPTEHMHRALRLPLYLTGFGSESETLHILMLESASFAEAPTSLRLELRSTVPLEVYSARVHMRARLEGLRWFMYRYRVPSAIIFTLLFWATETTLLLLTWAAASLVLGTALSPSPSSADKDSPAHNPAIKREAPAHEPRSPPSDTDHTFPTLSNQPPLRYSSPDSAKAESELSEPRLEDIPLKEEGEADDEEDDFVLESPPLLRVGSADVGFTDSGLGTGMDSERERERERVRRRGSGRSKHES</sequence>
<evidence type="ECO:0000256" key="6">
    <source>
        <dbReference type="ARBA" id="ARBA00023136"/>
    </source>
</evidence>
<dbReference type="PANTHER" id="PTHR21212:SF0">
    <property type="entry name" value="SEIPIN"/>
    <property type="match status" value="1"/>
</dbReference>
<evidence type="ECO:0000256" key="7">
    <source>
        <dbReference type="SAM" id="MobiDB-lite"/>
    </source>
</evidence>
<dbReference type="OMA" id="HSKQVQI"/>
<dbReference type="InterPro" id="IPR009617">
    <property type="entry name" value="Seipin"/>
</dbReference>